<dbReference type="VEuPathDB" id="FungiDB:BD410DRAFT_680680"/>
<gene>
    <name evidence="4" type="ORF">BD410DRAFT_680680</name>
</gene>
<evidence type="ECO:0000259" key="3">
    <source>
        <dbReference type="Pfam" id="PF10342"/>
    </source>
</evidence>
<organism evidence="4 5">
    <name type="scientific">Rickenella mellea</name>
    <dbReference type="NCBI Taxonomy" id="50990"/>
    <lineage>
        <taxon>Eukaryota</taxon>
        <taxon>Fungi</taxon>
        <taxon>Dikarya</taxon>
        <taxon>Basidiomycota</taxon>
        <taxon>Agaricomycotina</taxon>
        <taxon>Agaricomycetes</taxon>
        <taxon>Hymenochaetales</taxon>
        <taxon>Rickenellaceae</taxon>
        <taxon>Rickenella</taxon>
    </lineage>
</organism>
<dbReference type="STRING" id="50990.A0A4R5XF73"/>
<feature type="signal peptide" evidence="2">
    <location>
        <begin position="1"/>
        <end position="16"/>
    </location>
</feature>
<dbReference type="InterPro" id="IPR052479">
    <property type="entry name" value="GPI-anchor_Adhesion_Reg"/>
</dbReference>
<feature type="chain" id="PRO_5020984741" description="Yeast cell wall synthesis Kre9/Knh1-like N-terminal domain-containing protein" evidence="2">
    <location>
        <begin position="17"/>
        <end position="129"/>
    </location>
</feature>
<dbReference type="Pfam" id="PF10342">
    <property type="entry name" value="Kre9_KNH"/>
    <property type="match status" value="1"/>
</dbReference>
<evidence type="ECO:0000313" key="4">
    <source>
        <dbReference type="EMBL" id="TDL29215.1"/>
    </source>
</evidence>
<feature type="domain" description="Yeast cell wall synthesis Kre9/Knh1-like N-terminal" evidence="3">
    <location>
        <begin position="21"/>
        <end position="118"/>
    </location>
</feature>
<keyword evidence="5" id="KW-1185">Reference proteome</keyword>
<dbReference type="AlphaFoldDB" id="A0A4R5XF73"/>
<dbReference type="PANTHER" id="PTHR35185:SF1">
    <property type="entry name" value="UPF0619 GPI-ANCHORED MEMBRANE PROTEIN C1322.10"/>
    <property type="match status" value="1"/>
</dbReference>
<dbReference type="OrthoDB" id="5316007at2759"/>
<proteinExistence type="predicted"/>
<evidence type="ECO:0000256" key="2">
    <source>
        <dbReference type="SAM" id="SignalP"/>
    </source>
</evidence>
<dbReference type="InterPro" id="IPR018466">
    <property type="entry name" value="Kre9/Knh1-like_N"/>
</dbReference>
<dbReference type="EMBL" id="ML170156">
    <property type="protein sequence ID" value="TDL29215.1"/>
    <property type="molecule type" value="Genomic_DNA"/>
</dbReference>
<keyword evidence="1 2" id="KW-0732">Signal</keyword>
<evidence type="ECO:0000313" key="5">
    <source>
        <dbReference type="Proteomes" id="UP000294933"/>
    </source>
</evidence>
<accession>A0A4R5XF73</accession>
<name>A0A4R5XF73_9AGAM</name>
<dbReference type="Proteomes" id="UP000294933">
    <property type="component" value="Unassembled WGS sequence"/>
</dbReference>
<feature type="non-terminal residue" evidence="4">
    <location>
        <position position="129"/>
    </location>
</feature>
<protein>
    <recommendedName>
        <fullName evidence="3">Yeast cell wall synthesis Kre9/Knh1-like N-terminal domain-containing protein</fullName>
    </recommendedName>
</protein>
<sequence length="129" mass="13645">MHAFIITLYLAASALAYKVISPNGSQGWTTTGPNSITWQRDSSTDPQNFSVALTNPDRSIMQFDNQILLALVDGTNATSAPVNPPSGGWPHGAGFKVNLLKDSEDVTSILASSDTFEIKAPNTTSTSSS</sequence>
<reference evidence="4 5" key="1">
    <citation type="submission" date="2018-06" db="EMBL/GenBank/DDBJ databases">
        <title>A transcriptomic atlas of mushroom development highlights an independent origin of complex multicellularity.</title>
        <authorList>
            <consortium name="DOE Joint Genome Institute"/>
            <person name="Krizsan K."/>
            <person name="Almasi E."/>
            <person name="Merenyi Z."/>
            <person name="Sahu N."/>
            <person name="Viragh M."/>
            <person name="Koszo T."/>
            <person name="Mondo S."/>
            <person name="Kiss B."/>
            <person name="Balint B."/>
            <person name="Kues U."/>
            <person name="Barry K."/>
            <person name="Hegedus J.C."/>
            <person name="Henrissat B."/>
            <person name="Johnson J."/>
            <person name="Lipzen A."/>
            <person name="Ohm R."/>
            <person name="Nagy I."/>
            <person name="Pangilinan J."/>
            <person name="Yan J."/>
            <person name="Xiong Y."/>
            <person name="Grigoriev I.V."/>
            <person name="Hibbett D.S."/>
            <person name="Nagy L.G."/>
        </authorList>
    </citation>
    <scope>NUCLEOTIDE SEQUENCE [LARGE SCALE GENOMIC DNA]</scope>
    <source>
        <strain evidence="4 5">SZMC22713</strain>
    </source>
</reference>
<evidence type="ECO:0000256" key="1">
    <source>
        <dbReference type="ARBA" id="ARBA00022729"/>
    </source>
</evidence>
<dbReference type="PANTHER" id="PTHR35185">
    <property type="entry name" value="SERINE/THREONINE-RICH PROTEIN ADG2-RELATED"/>
    <property type="match status" value="1"/>
</dbReference>